<proteinExistence type="predicted"/>
<accession>A0A4Q5LWJ6</accession>
<keyword evidence="2" id="KW-0067">ATP-binding</keyword>
<evidence type="ECO:0000259" key="1">
    <source>
        <dbReference type="Pfam" id="PF04326"/>
    </source>
</evidence>
<dbReference type="RefSeq" id="WP_130022736.1">
    <property type="nucleotide sequence ID" value="NZ_SEWF01000030.1"/>
</dbReference>
<reference evidence="2 3" key="1">
    <citation type="submission" date="2019-02" db="EMBL/GenBank/DDBJ databases">
        <title>Bacterial novel species Emticicia sp. 17J42-9 isolated from soil.</title>
        <authorList>
            <person name="Jung H.-Y."/>
        </authorList>
    </citation>
    <scope>NUCLEOTIDE SEQUENCE [LARGE SCALE GENOMIC DNA]</scope>
    <source>
        <strain evidence="2 3">17J42-9</strain>
    </source>
</reference>
<dbReference type="PANTHER" id="PTHR30595:SF6">
    <property type="entry name" value="SCHLAFEN ALBA-2 DOMAIN-CONTAINING PROTEIN"/>
    <property type="match status" value="1"/>
</dbReference>
<evidence type="ECO:0000313" key="2">
    <source>
        <dbReference type="EMBL" id="RYU94161.1"/>
    </source>
</evidence>
<feature type="domain" description="Schlafen AlbA-2" evidence="1">
    <location>
        <begin position="26"/>
        <end position="144"/>
    </location>
</feature>
<dbReference type="InterPro" id="IPR038461">
    <property type="entry name" value="Schlafen_AlbA_2_dom_sf"/>
</dbReference>
<organism evidence="2 3">
    <name type="scientific">Emticicia agri</name>
    <dbReference type="NCBI Taxonomy" id="2492393"/>
    <lineage>
        <taxon>Bacteria</taxon>
        <taxon>Pseudomonadati</taxon>
        <taxon>Bacteroidota</taxon>
        <taxon>Cytophagia</taxon>
        <taxon>Cytophagales</taxon>
        <taxon>Leadbetterellaceae</taxon>
        <taxon>Emticicia</taxon>
    </lineage>
</organism>
<keyword evidence="3" id="KW-1185">Reference proteome</keyword>
<dbReference type="GO" id="GO:0005524">
    <property type="term" value="F:ATP binding"/>
    <property type="evidence" value="ECO:0007669"/>
    <property type="project" value="UniProtKB-KW"/>
</dbReference>
<name>A0A4Q5LWJ6_9BACT</name>
<protein>
    <submittedName>
        <fullName evidence="2">ATP-binding protein</fullName>
    </submittedName>
</protein>
<dbReference type="Proteomes" id="UP000293162">
    <property type="component" value="Unassembled WGS sequence"/>
</dbReference>
<dbReference type="AlphaFoldDB" id="A0A4Q5LWJ6"/>
<gene>
    <name evidence="2" type="ORF">EWM59_18470</name>
</gene>
<dbReference type="OrthoDB" id="9810282at2"/>
<dbReference type="Gene3D" id="3.30.950.30">
    <property type="entry name" value="Schlafen, AAA domain"/>
    <property type="match status" value="1"/>
</dbReference>
<dbReference type="EMBL" id="SEWF01000030">
    <property type="protein sequence ID" value="RYU94161.1"/>
    <property type="molecule type" value="Genomic_DNA"/>
</dbReference>
<sequence length="225" mass="26171">MILDYQFTQQSRSDLRELKELVRHGENKHVEFKLKTNHPEKIIREIVAFANSDGGKLIIGVGDDKSIKGLKFADEDEFILQRAIERHIYPAIDYDVRHVTVEGDREVLIYTIPKSPFKPHYVDLDGIIENRKAYVRVEDRSVQASREMREILKGERKANNIRFHYGDKERTLLKYLADNERITVDTYANIANIPRKIASRTLIVLVLANVIKVQPHEIQDFFMAA</sequence>
<dbReference type="PANTHER" id="PTHR30595">
    <property type="entry name" value="GLPR-RELATED TRANSCRIPTIONAL REPRESSOR"/>
    <property type="match status" value="1"/>
</dbReference>
<keyword evidence="2" id="KW-0547">Nucleotide-binding</keyword>
<dbReference type="Pfam" id="PF04326">
    <property type="entry name" value="SLFN_AlbA_2"/>
    <property type="match status" value="1"/>
</dbReference>
<comment type="caution">
    <text evidence="2">The sequence shown here is derived from an EMBL/GenBank/DDBJ whole genome shotgun (WGS) entry which is preliminary data.</text>
</comment>
<dbReference type="InterPro" id="IPR007421">
    <property type="entry name" value="Schlafen_AlbA_2_dom"/>
</dbReference>
<evidence type="ECO:0000313" key="3">
    <source>
        <dbReference type="Proteomes" id="UP000293162"/>
    </source>
</evidence>